<evidence type="ECO:0000313" key="6">
    <source>
        <dbReference type="Proteomes" id="UP001152320"/>
    </source>
</evidence>
<keyword evidence="6" id="KW-1185">Reference proteome</keyword>
<dbReference type="EMBL" id="JAIZAY010000004">
    <property type="protein sequence ID" value="KAJ8043138.1"/>
    <property type="molecule type" value="Genomic_DNA"/>
</dbReference>
<dbReference type="InterPro" id="IPR002678">
    <property type="entry name" value="DUF34/NIF3"/>
</dbReference>
<dbReference type="NCBIfam" id="TIGR00486">
    <property type="entry name" value="YbgI_SA1388"/>
    <property type="match status" value="1"/>
</dbReference>
<dbReference type="PANTHER" id="PTHR13799">
    <property type="entry name" value="NGG1 INTERACTING FACTOR 3"/>
    <property type="match status" value="1"/>
</dbReference>
<sequence length="493" mass="54020">MLAVNASVLTKTLLRLEVAFSWGNCSLPLRLSTTLIHREPNSSLSHPSTWQPNVRHVRSLTCSSVVCLTSGGHRHKSRRYDFKDANSVNFREINSCCNRSVTGTRPMYSSISNLTKAGRKKSKKMSTSPDSKSPSEPEIAEENSPSVASNPELALDKIIEKLEEFAPSSLAEEWDNVGLLVEPSPPHEVHKVFLTNDLTEEILEEAIKLESGLIISYHPPIFAPLKRLTMKTEKQRIIVRAIEKGVAIYSPHTAHDSVKGGVNDWLLSAFGNQTGTAISCSGEDKKYKLEIIVSKQFKQKVQEVFNTENGGHPKCEKKADGSYHFNVICDKETLKKLSTALSAKKVERNTQITKLYPDPCSETGAGRFLELAESVTVEDCVQKVKGHLELEHVQLALGKGKTMESSIQSVAVCAGSGGKVLAGVKADLYLTGEMSHHEILAAVSMGTSVITCNHSNTERGFLKNSFKNTLEQLLGENVAVLVSEVDADPLKVV</sequence>
<proteinExistence type="inferred from homology"/>
<comment type="similarity">
    <text evidence="1">Belongs to the GTP cyclohydrolase I type 2/NIF3 family.</text>
</comment>
<evidence type="ECO:0000256" key="4">
    <source>
        <dbReference type="SAM" id="MobiDB-lite"/>
    </source>
</evidence>
<keyword evidence="3" id="KW-0479">Metal-binding</keyword>
<dbReference type="PANTHER" id="PTHR13799:SF13">
    <property type="entry name" value="NIF3-LIKE PROTEIN 1"/>
    <property type="match status" value="1"/>
</dbReference>
<comment type="caution">
    <text evidence="5">The sequence shown here is derived from an EMBL/GenBank/DDBJ whole genome shotgun (WGS) entry which is preliminary data.</text>
</comment>
<feature type="binding site" evidence="3">
    <location>
        <position position="454"/>
    </location>
    <ligand>
        <name>a divalent metal cation</name>
        <dbReference type="ChEBI" id="CHEBI:60240"/>
        <label>1</label>
    </ligand>
</feature>
<dbReference type="InterPro" id="IPR036069">
    <property type="entry name" value="DUF34/NIF3_sf"/>
</dbReference>
<dbReference type="OrthoDB" id="3345469at2759"/>
<feature type="binding site" evidence="3">
    <location>
        <position position="458"/>
    </location>
    <ligand>
        <name>a divalent metal cation</name>
        <dbReference type="ChEBI" id="CHEBI:60240"/>
        <label>1</label>
    </ligand>
</feature>
<dbReference type="SUPFAM" id="SSF102705">
    <property type="entry name" value="NIF3 (NGG1p interacting factor 3)-like"/>
    <property type="match status" value="1"/>
</dbReference>
<reference evidence="5" key="1">
    <citation type="submission" date="2021-10" db="EMBL/GenBank/DDBJ databases">
        <title>Tropical sea cucumber genome reveals ecological adaptation and Cuvierian tubules defense mechanism.</title>
        <authorList>
            <person name="Chen T."/>
        </authorList>
    </citation>
    <scope>NUCLEOTIDE SEQUENCE</scope>
    <source>
        <strain evidence="5">Nanhai2018</strain>
        <tissue evidence="5">Muscle</tissue>
    </source>
</reference>
<accession>A0A9Q1HFH5</accession>
<feature type="binding site" evidence="3">
    <location>
        <position position="256"/>
    </location>
    <ligand>
        <name>a divalent metal cation</name>
        <dbReference type="ChEBI" id="CHEBI:60240"/>
        <label>1</label>
    </ligand>
</feature>
<dbReference type="Proteomes" id="UP001152320">
    <property type="component" value="Chromosome 4"/>
</dbReference>
<dbReference type="Pfam" id="PF01784">
    <property type="entry name" value="DUF34_NIF3"/>
    <property type="match status" value="1"/>
</dbReference>
<evidence type="ECO:0000313" key="5">
    <source>
        <dbReference type="EMBL" id="KAJ8043138.1"/>
    </source>
</evidence>
<dbReference type="GO" id="GO:0046872">
    <property type="term" value="F:metal ion binding"/>
    <property type="evidence" value="ECO:0007669"/>
    <property type="project" value="UniProtKB-KW"/>
</dbReference>
<dbReference type="GO" id="GO:0005739">
    <property type="term" value="C:mitochondrion"/>
    <property type="evidence" value="ECO:0007669"/>
    <property type="project" value="TreeGrafter"/>
</dbReference>
<evidence type="ECO:0000256" key="3">
    <source>
        <dbReference type="PIRSR" id="PIRSR602678-1"/>
    </source>
</evidence>
<evidence type="ECO:0000256" key="1">
    <source>
        <dbReference type="ARBA" id="ARBA00006964"/>
    </source>
</evidence>
<protein>
    <recommendedName>
        <fullName evidence="2">NIF3-like protein 1</fullName>
    </recommendedName>
</protein>
<evidence type="ECO:0000256" key="2">
    <source>
        <dbReference type="ARBA" id="ARBA00019069"/>
    </source>
</evidence>
<feature type="compositionally biased region" description="Polar residues" evidence="4">
    <location>
        <begin position="125"/>
        <end position="134"/>
    </location>
</feature>
<name>A0A9Q1HFH5_HOLLE</name>
<feature type="region of interest" description="Disordered" evidence="4">
    <location>
        <begin position="108"/>
        <end position="149"/>
    </location>
</feature>
<dbReference type="Gene3D" id="3.40.1390.30">
    <property type="entry name" value="NIF3 (NGG1p interacting factor 3)-like"/>
    <property type="match status" value="2"/>
</dbReference>
<feature type="binding site" evidence="3">
    <location>
        <position position="218"/>
    </location>
    <ligand>
        <name>a divalent metal cation</name>
        <dbReference type="ChEBI" id="CHEBI:60240"/>
        <label>1</label>
    </ligand>
</feature>
<gene>
    <name evidence="5" type="ORF">HOLleu_10101</name>
</gene>
<dbReference type="AlphaFoldDB" id="A0A9Q1HFH5"/>
<organism evidence="5 6">
    <name type="scientific">Holothuria leucospilota</name>
    <name type="common">Black long sea cucumber</name>
    <name type="synonym">Mertensiothuria leucospilota</name>
    <dbReference type="NCBI Taxonomy" id="206669"/>
    <lineage>
        <taxon>Eukaryota</taxon>
        <taxon>Metazoa</taxon>
        <taxon>Echinodermata</taxon>
        <taxon>Eleutherozoa</taxon>
        <taxon>Echinozoa</taxon>
        <taxon>Holothuroidea</taxon>
        <taxon>Aspidochirotacea</taxon>
        <taxon>Aspidochirotida</taxon>
        <taxon>Holothuriidae</taxon>
        <taxon>Holothuria</taxon>
    </lineage>
</organism>
<dbReference type="FunFam" id="3.40.1390.30:FF:000001">
    <property type="entry name" value="GTP cyclohydrolase 1 type 2"/>
    <property type="match status" value="1"/>
</dbReference>